<evidence type="ECO:0000313" key="1">
    <source>
        <dbReference type="EMBL" id="OQS01195.1"/>
    </source>
</evidence>
<dbReference type="AlphaFoldDB" id="A0A1V9ZT62"/>
<proteinExistence type="predicted"/>
<keyword evidence="2" id="KW-1185">Reference proteome</keyword>
<dbReference type="Proteomes" id="UP000243579">
    <property type="component" value="Unassembled WGS sequence"/>
</dbReference>
<accession>A0A1V9ZT62</accession>
<comment type="caution">
    <text evidence="1">The sequence shown here is derived from an EMBL/GenBank/DDBJ whole genome shotgun (WGS) entry which is preliminary data.</text>
</comment>
<protein>
    <submittedName>
        <fullName evidence="1">Uncharacterized protein</fullName>
    </submittedName>
</protein>
<reference evidence="1 2" key="1">
    <citation type="journal article" date="2014" name="Genome Biol. Evol.">
        <title>The secreted proteins of Achlya hypogyna and Thraustotheca clavata identify the ancestral oomycete secretome and reveal gene acquisitions by horizontal gene transfer.</title>
        <authorList>
            <person name="Misner I."/>
            <person name="Blouin N."/>
            <person name="Leonard G."/>
            <person name="Richards T.A."/>
            <person name="Lane C.E."/>
        </authorList>
    </citation>
    <scope>NUCLEOTIDE SEQUENCE [LARGE SCALE GENOMIC DNA]</scope>
    <source>
        <strain evidence="1 2">ATCC 48635</strain>
    </source>
</reference>
<gene>
    <name evidence="1" type="ORF">ACHHYP_01775</name>
</gene>
<organism evidence="1 2">
    <name type="scientific">Achlya hypogyna</name>
    <name type="common">Oomycete</name>
    <name type="synonym">Protoachlya hypogyna</name>
    <dbReference type="NCBI Taxonomy" id="1202772"/>
    <lineage>
        <taxon>Eukaryota</taxon>
        <taxon>Sar</taxon>
        <taxon>Stramenopiles</taxon>
        <taxon>Oomycota</taxon>
        <taxon>Saprolegniomycetes</taxon>
        <taxon>Saprolegniales</taxon>
        <taxon>Achlyaceae</taxon>
        <taxon>Achlya</taxon>
    </lineage>
</organism>
<sequence length="254" mass="28583">MSSQLLKLHSVLDDAFFEVSSQAPSAASGIASSFTVVKDPDFMDKMKLTPNATSKKKAELFVRIDVGSITMTAQGATTNIAVAQSCTSVELHGRRSVHVTTRQGHERATLAFNDRISAVEFCGCTELIQHIEHLRNPRYLAETLNFDKNMLQYTRATLRFAKEMWALAMWRELWPYSNLLPALQSVLKKLPSATSLAKVREIDAILSEMHDQFYSHAAITFFVEQDGVRYYRASYVALLVAKLKALKTHIAFYK</sequence>
<dbReference type="EMBL" id="JNBR01000013">
    <property type="protein sequence ID" value="OQS01195.1"/>
    <property type="molecule type" value="Genomic_DNA"/>
</dbReference>
<evidence type="ECO:0000313" key="2">
    <source>
        <dbReference type="Proteomes" id="UP000243579"/>
    </source>
</evidence>
<dbReference type="OrthoDB" id="76226at2759"/>
<name>A0A1V9ZT62_ACHHY</name>